<evidence type="ECO:0000256" key="6">
    <source>
        <dbReference type="ARBA" id="ARBA00022840"/>
    </source>
</evidence>
<keyword evidence="6 11" id="KW-0067">ATP-binding</keyword>
<dbReference type="RefSeq" id="WP_146431381.1">
    <property type="nucleotide sequence ID" value="NZ_SJPF01000002.1"/>
</dbReference>
<dbReference type="Proteomes" id="UP000318878">
    <property type="component" value="Unassembled WGS sequence"/>
</dbReference>
<accession>A0A5C5V8B4</accession>
<comment type="caution">
    <text evidence="14">The sequence shown here is derived from an EMBL/GenBank/DDBJ whole genome shotgun (WGS) entry which is preliminary data.</text>
</comment>
<dbReference type="CDD" id="cd03221">
    <property type="entry name" value="ABCF_EF-3"/>
    <property type="match status" value="2"/>
</dbReference>
<dbReference type="Pfam" id="PF12848">
    <property type="entry name" value="ABC_tran_Xtn"/>
    <property type="match status" value="1"/>
</dbReference>
<comment type="function">
    <text evidence="11">Probably plays a role in ribosome assembly or function. May be involved in resolution of branched DNA intermediates that result from template switching in postreplication gaps. Binds DNA and has ATPase activity.</text>
</comment>
<feature type="domain" description="ABC transporter" evidence="13">
    <location>
        <begin position="320"/>
        <end position="545"/>
    </location>
</feature>
<evidence type="ECO:0000256" key="10">
    <source>
        <dbReference type="ARBA" id="ARBA00061478"/>
    </source>
</evidence>
<keyword evidence="3 11" id="KW-0547">Nucleotide-binding</keyword>
<dbReference type="OrthoDB" id="9760950at2"/>
<evidence type="ECO:0000256" key="4">
    <source>
        <dbReference type="ARBA" id="ARBA00022763"/>
    </source>
</evidence>
<dbReference type="AlphaFoldDB" id="A0A5C5V8B4"/>
<dbReference type="GO" id="GO:0043022">
    <property type="term" value="F:ribosome binding"/>
    <property type="evidence" value="ECO:0007669"/>
    <property type="project" value="UniProtKB-UniRule"/>
</dbReference>
<sequence length="632" mass="70334">MALISVRDVSISFHTAPLLDQANLQIEPGERICLVGRNGTGKSTLLRMLAGKQATDSGDVVVGPDVRVATLSQTATAGEDQSVYDLVTSGLGEMGETLAEYHHLTQRIAQGASDEEIQRLDQLQHKLDMEDGWNQHQWVEQAISATKLDGDANFAKLSVGKKRRALFAQALASKPHVLLLDEPTNHLDIESILWLEDFLMAFDGTIVFVTHDRTFAKKLATRVVDIDRGNLTSWACGFSDYVVRKEAALEAEEKQNALFDKKLAIEETWIRQGIKARRTRNEGRVRALKKLREEYQSRRSRVGTVKFDVQQADRSGQKVIHAENISHAFKDLVICRDFSTTIMRGDKIGVLGPNGVGKTTLLRILLGELQPDSGDVTVGSKVEIAYFDQLHAALNEEQTLRENIGEENEFININGKSKHVIGYLQEFLFTPEQSHRPIKHLSGGERNRLLLARLFAKPSNLLILDEPTNDLDADTLELLEDLVVNYAGTLIVVSHDRSFLNNVVTSTIAFEGDGVVKQYAGGYDDWLAQLKRIEEAAKSAPAKPVAKEPDKKEAGRARKLTNKEQQELKKLPSKIEALEAEQAQLQETMADPAFYQKSPDEIKKITTRLDAIGDEVLAAMERWEDLETIAGG</sequence>
<dbReference type="InterPro" id="IPR003593">
    <property type="entry name" value="AAA+_ATPase"/>
</dbReference>
<dbReference type="InterPro" id="IPR032781">
    <property type="entry name" value="ABC_tran_Xtn"/>
</dbReference>
<dbReference type="PANTHER" id="PTHR42855">
    <property type="entry name" value="ABC TRANSPORTER ATP-BINDING SUBUNIT"/>
    <property type="match status" value="1"/>
</dbReference>
<dbReference type="GO" id="GO:0006281">
    <property type="term" value="P:DNA repair"/>
    <property type="evidence" value="ECO:0007669"/>
    <property type="project" value="UniProtKB-KW"/>
</dbReference>
<dbReference type="PANTHER" id="PTHR42855:SF1">
    <property type="entry name" value="ABC TRANSPORTER DOMAIN-CONTAINING PROTEIN"/>
    <property type="match status" value="1"/>
</dbReference>
<keyword evidence="8 11" id="KW-0234">DNA repair</keyword>
<comment type="similarity">
    <text evidence="10 11">Belongs to the ABC transporter superfamily. ABCF family. Uup subfamily.</text>
</comment>
<dbReference type="InterPro" id="IPR051309">
    <property type="entry name" value="ABCF_ATPase"/>
</dbReference>
<evidence type="ECO:0000256" key="1">
    <source>
        <dbReference type="ARBA" id="ARBA00022490"/>
    </source>
</evidence>
<keyword evidence="4 11" id="KW-0227">DNA damage</keyword>
<evidence type="ECO:0000256" key="3">
    <source>
        <dbReference type="ARBA" id="ARBA00022741"/>
    </source>
</evidence>
<dbReference type="Pfam" id="PF00005">
    <property type="entry name" value="ABC_tran"/>
    <property type="match status" value="2"/>
</dbReference>
<keyword evidence="7 11" id="KW-0238">DNA-binding</keyword>
<dbReference type="Gene3D" id="3.40.50.300">
    <property type="entry name" value="P-loop containing nucleotide triphosphate hydrolases"/>
    <property type="match status" value="2"/>
</dbReference>
<evidence type="ECO:0000256" key="5">
    <source>
        <dbReference type="ARBA" id="ARBA00022801"/>
    </source>
</evidence>
<dbReference type="InterPro" id="IPR027417">
    <property type="entry name" value="P-loop_NTPase"/>
</dbReference>
<dbReference type="FunFam" id="3.40.50.300:FF:000309">
    <property type="entry name" value="ABC transporter ATP-binding protein"/>
    <property type="match status" value="1"/>
</dbReference>
<dbReference type="Pfam" id="PF16326">
    <property type="entry name" value="ABC_tran_CTD"/>
    <property type="match status" value="1"/>
</dbReference>
<comment type="catalytic activity">
    <reaction evidence="9 11">
        <text>ATP + H2O = ADP + phosphate + H(+)</text>
        <dbReference type="Rhea" id="RHEA:13065"/>
        <dbReference type="ChEBI" id="CHEBI:15377"/>
        <dbReference type="ChEBI" id="CHEBI:15378"/>
        <dbReference type="ChEBI" id="CHEBI:30616"/>
        <dbReference type="ChEBI" id="CHEBI:43474"/>
        <dbReference type="ChEBI" id="CHEBI:456216"/>
    </reaction>
</comment>
<keyword evidence="15" id="KW-1185">Reference proteome</keyword>
<evidence type="ECO:0000256" key="7">
    <source>
        <dbReference type="ARBA" id="ARBA00023125"/>
    </source>
</evidence>
<dbReference type="EMBL" id="SJPF01000002">
    <property type="protein sequence ID" value="TWT34814.1"/>
    <property type="molecule type" value="Genomic_DNA"/>
</dbReference>
<dbReference type="InterPro" id="IPR037118">
    <property type="entry name" value="Val-tRNA_synth_C_sf"/>
</dbReference>
<keyword evidence="2 11" id="KW-0677">Repeat</keyword>
<dbReference type="EC" id="3.6.1.-" evidence="11"/>
<evidence type="ECO:0000256" key="2">
    <source>
        <dbReference type="ARBA" id="ARBA00022737"/>
    </source>
</evidence>
<feature type="region of interest" description="Disordered" evidence="12">
    <location>
        <begin position="538"/>
        <end position="573"/>
    </location>
</feature>
<protein>
    <recommendedName>
        <fullName evidence="11">ATP-binding protein Uup</fullName>
        <ecNumber evidence="11">3.6.1.-</ecNumber>
    </recommendedName>
</protein>
<dbReference type="InterPro" id="IPR032524">
    <property type="entry name" value="ABC_tran_C"/>
</dbReference>
<feature type="binding site" evidence="11">
    <location>
        <begin position="352"/>
        <end position="359"/>
    </location>
    <ligand>
        <name>ATP</name>
        <dbReference type="ChEBI" id="CHEBI:30616"/>
        <label>2</label>
    </ligand>
</feature>
<dbReference type="InterPro" id="IPR043686">
    <property type="entry name" value="Uup"/>
</dbReference>
<keyword evidence="1 11" id="KW-0963">Cytoplasm</keyword>
<gene>
    <name evidence="11 14" type="primary">uup</name>
    <name evidence="14" type="ORF">Enr8_22290</name>
</gene>
<dbReference type="PROSITE" id="PS00211">
    <property type="entry name" value="ABC_TRANSPORTER_1"/>
    <property type="match status" value="1"/>
</dbReference>
<dbReference type="InterPro" id="IPR003439">
    <property type="entry name" value="ABC_transporter-like_ATP-bd"/>
</dbReference>
<evidence type="ECO:0000256" key="8">
    <source>
        <dbReference type="ARBA" id="ARBA00023204"/>
    </source>
</evidence>
<dbReference type="FunFam" id="3.40.50.300:FF:000011">
    <property type="entry name" value="Putative ABC transporter ATP-binding component"/>
    <property type="match status" value="1"/>
</dbReference>
<evidence type="ECO:0000256" key="9">
    <source>
        <dbReference type="ARBA" id="ARBA00049360"/>
    </source>
</evidence>
<evidence type="ECO:0000313" key="15">
    <source>
        <dbReference type="Proteomes" id="UP000318878"/>
    </source>
</evidence>
<dbReference type="HAMAP" id="MF_00848">
    <property type="entry name" value="Uup"/>
    <property type="match status" value="1"/>
</dbReference>
<evidence type="ECO:0000313" key="14">
    <source>
        <dbReference type="EMBL" id="TWT34814.1"/>
    </source>
</evidence>
<feature type="binding site" evidence="11">
    <location>
        <begin position="36"/>
        <end position="43"/>
    </location>
    <ligand>
        <name>ATP</name>
        <dbReference type="ChEBI" id="CHEBI:30616"/>
        <label>1</label>
    </ligand>
</feature>
<dbReference type="GO" id="GO:0003677">
    <property type="term" value="F:DNA binding"/>
    <property type="evidence" value="ECO:0007669"/>
    <property type="project" value="UniProtKB-UniRule"/>
</dbReference>
<dbReference type="SMART" id="SM00382">
    <property type="entry name" value="AAA"/>
    <property type="match status" value="2"/>
</dbReference>
<keyword evidence="5 11" id="KW-0378">Hydrolase</keyword>
<dbReference type="GO" id="GO:0005737">
    <property type="term" value="C:cytoplasm"/>
    <property type="evidence" value="ECO:0007669"/>
    <property type="project" value="UniProtKB-SubCell"/>
</dbReference>
<dbReference type="InterPro" id="IPR017871">
    <property type="entry name" value="ABC_transporter-like_CS"/>
</dbReference>
<proteinExistence type="inferred from homology"/>
<dbReference type="SUPFAM" id="SSF52540">
    <property type="entry name" value="P-loop containing nucleoside triphosphate hydrolases"/>
    <property type="match status" value="2"/>
</dbReference>
<comment type="subcellular location">
    <subcellularLocation>
        <location evidence="11">Cytoplasm</location>
    </subcellularLocation>
    <text evidence="11">Associates with ribosomes.</text>
</comment>
<organism evidence="14 15">
    <name type="scientific">Blastopirellula retiformator</name>
    <dbReference type="NCBI Taxonomy" id="2527970"/>
    <lineage>
        <taxon>Bacteria</taxon>
        <taxon>Pseudomonadati</taxon>
        <taxon>Planctomycetota</taxon>
        <taxon>Planctomycetia</taxon>
        <taxon>Pirellulales</taxon>
        <taxon>Pirellulaceae</taxon>
        <taxon>Blastopirellula</taxon>
    </lineage>
</organism>
<evidence type="ECO:0000256" key="12">
    <source>
        <dbReference type="SAM" id="MobiDB-lite"/>
    </source>
</evidence>
<evidence type="ECO:0000259" key="13">
    <source>
        <dbReference type="PROSITE" id="PS50893"/>
    </source>
</evidence>
<dbReference type="GO" id="GO:0005524">
    <property type="term" value="F:ATP binding"/>
    <property type="evidence" value="ECO:0007669"/>
    <property type="project" value="UniProtKB-UniRule"/>
</dbReference>
<reference evidence="14 15" key="1">
    <citation type="submission" date="2019-02" db="EMBL/GenBank/DDBJ databases">
        <title>Deep-cultivation of Planctomycetes and their phenomic and genomic characterization uncovers novel biology.</title>
        <authorList>
            <person name="Wiegand S."/>
            <person name="Jogler M."/>
            <person name="Boedeker C."/>
            <person name="Pinto D."/>
            <person name="Vollmers J."/>
            <person name="Rivas-Marin E."/>
            <person name="Kohn T."/>
            <person name="Peeters S.H."/>
            <person name="Heuer A."/>
            <person name="Rast P."/>
            <person name="Oberbeckmann S."/>
            <person name="Bunk B."/>
            <person name="Jeske O."/>
            <person name="Meyerdierks A."/>
            <person name="Storesund J.E."/>
            <person name="Kallscheuer N."/>
            <person name="Luecker S."/>
            <person name="Lage O.M."/>
            <person name="Pohl T."/>
            <person name="Merkel B.J."/>
            <person name="Hornburger P."/>
            <person name="Mueller R.-W."/>
            <person name="Bruemmer F."/>
            <person name="Labrenz M."/>
            <person name="Spormann A.M."/>
            <person name="Op Den Camp H."/>
            <person name="Overmann J."/>
            <person name="Amann R."/>
            <person name="Jetten M.S.M."/>
            <person name="Mascher T."/>
            <person name="Medema M.H."/>
            <person name="Devos D.P."/>
            <person name="Kaster A.-K."/>
            <person name="Ovreas L."/>
            <person name="Rohde M."/>
            <person name="Galperin M.Y."/>
            <person name="Jogler C."/>
        </authorList>
    </citation>
    <scope>NUCLEOTIDE SEQUENCE [LARGE SCALE GENOMIC DNA]</scope>
    <source>
        <strain evidence="14 15">Enr8</strain>
    </source>
</reference>
<feature type="compositionally biased region" description="Basic and acidic residues" evidence="12">
    <location>
        <begin position="545"/>
        <end position="570"/>
    </location>
</feature>
<dbReference type="PROSITE" id="PS50893">
    <property type="entry name" value="ABC_TRANSPORTER_2"/>
    <property type="match status" value="2"/>
</dbReference>
<dbReference type="GO" id="GO:0016887">
    <property type="term" value="F:ATP hydrolysis activity"/>
    <property type="evidence" value="ECO:0007669"/>
    <property type="project" value="UniProtKB-UniRule"/>
</dbReference>
<feature type="domain" description="ABC transporter" evidence="13">
    <location>
        <begin position="4"/>
        <end position="253"/>
    </location>
</feature>
<evidence type="ECO:0000256" key="11">
    <source>
        <dbReference type="HAMAP-Rule" id="MF_00848"/>
    </source>
</evidence>
<name>A0A5C5V8B4_9BACT</name>
<dbReference type="Gene3D" id="1.10.287.380">
    <property type="entry name" value="Valyl-tRNA synthetase, C-terminal domain"/>
    <property type="match status" value="1"/>
</dbReference>